<keyword evidence="5" id="KW-1185">Reference proteome</keyword>
<dbReference type="Pfam" id="PF00440">
    <property type="entry name" value="TetR_N"/>
    <property type="match status" value="1"/>
</dbReference>
<proteinExistence type="predicted"/>
<dbReference type="PANTHER" id="PTHR30055">
    <property type="entry name" value="HTH-TYPE TRANSCRIPTIONAL REGULATOR RUTR"/>
    <property type="match status" value="1"/>
</dbReference>
<dbReference type="InterPro" id="IPR050109">
    <property type="entry name" value="HTH-type_TetR-like_transc_reg"/>
</dbReference>
<dbReference type="RefSeq" id="WP_346248281.1">
    <property type="nucleotide sequence ID" value="NZ_JBDIZK010000012.1"/>
</dbReference>
<dbReference type="InterPro" id="IPR036271">
    <property type="entry name" value="Tet_transcr_reg_TetR-rel_C_sf"/>
</dbReference>
<accession>A0ABV0BDD7</accession>
<organism evidence="4 5">
    <name type="scientific">Sphingomonas rustica</name>
    <dbReference type="NCBI Taxonomy" id="3103142"/>
    <lineage>
        <taxon>Bacteria</taxon>
        <taxon>Pseudomonadati</taxon>
        <taxon>Pseudomonadota</taxon>
        <taxon>Alphaproteobacteria</taxon>
        <taxon>Sphingomonadales</taxon>
        <taxon>Sphingomonadaceae</taxon>
        <taxon>Sphingomonas</taxon>
    </lineage>
</organism>
<dbReference type="InterPro" id="IPR009057">
    <property type="entry name" value="Homeodomain-like_sf"/>
</dbReference>
<dbReference type="InterPro" id="IPR041678">
    <property type="entry name" value="TetR_C_16"/>
</dbReference>
<evidence type="ECO:0000256" key="1">
    <source>
        <dbReference type="ARBA" id="ARBA00023125"/>
    </source>
</evidence>
<evidence type="ECO:0000256" key="2">
    <source>
        <dbReference type="PROSITE-ProRule" id="PRU00335"/>
    </source>
</evidence>
<name>A0ABV0BDD7_9SPHN</name>
<dbReference type="SUPFAM" id="SSF48498">
    <property type="entry name" value="Tetracyclin repressor-like, C-terminal domain"/>
    <property type="match status" value="1"/>
</dbReference>
<dbReference type="PANTHER" id="PTHR30055:SF235">
    <property type="entry name" value="TRANSCRIPTIONAL REGULATORY PROTEIN"/>
    <property type="match status" value="1"/>
</dbReference>
<evidence type="ECO:0000259" key="3">
    <source>
        <dbReference type="PROSITE" id="PS50977"/>
    </source>
</evidence>
<evidence type="ECO:0000313" key="4">
    <source>
        <dbReference type="EMBL" id="MEN3749242.1"/>
    </source>
</evidence>
<dbReference type="Proteomes" id="UP001427805">
    <property type="component" value="Unassembled WGS sequence"/>
</dbReference>
<dbReference type="Pfam" id="PF17920">
    <property type="entry name" value="TetR_C_16"/>
    <property type="match status" value="1"/>
</dbReference>
<comment type="caution">
    <text evidence="4">The sequence shown here is derived from an EMBL/GenBank/DDBJ whole genome shotgun (WGS) entry which is preliminary data.</text>
</comment>
<keyword evidence="1 2" id="KW-0238">DNA-binding</keyword>
<feature type="DNA-binding region" description="H-T-H motif" evidence="2">
    <location>
        <begin position="38"/>
        <end position="57"/>
    </location>
</feature>
<gene>
    <name evidence="4" type="ORF">TPR58_18855</name>
</gene>
<feature type="domain" description="HTH tetR-type" evidence="3">
    <location>
        <begin position="15"/>
        <end position="75"/>
    </location>
</feature>
<evidence type="ECO:0000313" key="5">
    <source>
        <dbReference type="Proteomes" id="UP001427805"/>
    </source>
</evidence>
<reference evidence="4 5" key="1">
    <citation type="submission" date="2024-05" db="EMBL/GenBank/DDBJ databases">
        <title>Sphingomonas sp. HF-S3 16S ribosomal RNA gene Genome sequencing and assembly.</title>
        <authorList>
            <person name="Lee H."/>
        </authorList>
    </citation>
    <scope>NUCLEOTIDE SEQUENCE [LARGE SCALE GENOMIC DNA]</scope>
    <source>
        <strain evidence="4 5">HF-S3</strain>
    </source>
</reference>
<dbReference type="SUPFAM" id="SSF46689">
    <property type="entry name" value="Homeodomain-like"/>
    <property type="match status" value="1"/>
</dbReference>
<dbReference type="PROSITE" id="PS50977">
    <property type="entry name" value="HTH_TETR_2"/>
    <property type="match status" value="1"/>
</dbReference>
<dbReference type="InterPro" id="IPR001647">
    <property type="entry name" value="HTH_TetR"/>
</dbReference>
<sequence>MLPPNAGAPRLRNAAATREAILVSACRHFARESYEKVGVREIARDAGVDPALVSRYFGSKEQLFRQTMVCEDPMNFDGLAREDLPEHLATMLLSEDACEGPGERLDWVMIMLRSAASPATIELVREAMQENLLDPLSDALGGDDDAKIRAGMAFAIMLGADVLSTVFEGSPKPPGLDEQLHGRLTRLFTAAMLD</sequence>
<dbReference type="Gene3D" id="1.10.357.10">
    <property type="entry name" value="Tetracycline Repressor, domain 2"/>
    <property type="match status" value="1"/>
</dbReference>
<dbReference type="EMBL" id="JBDIZK010000012">
    <property type="protein sequence ID" value="MEN3749242.1"/>
    <property type="molecule type" value="Genomic_DNA"/>
</dbReference>
<protein>
    <submittedName>
        <fullName evidence="4">TetR family transcriptional regulator</fullName>
    </submittedName>
</protein>